<dbReference type="EMBL" id="CAFBNZ010000138">
    <property type="protein sequence ID" value="CAB4973420.1"/>
    <property type="molecule type" value="Genomic_DNA"/>
</dbReference>
<dbReference type="Gene3D" id="3.30.1050.10">
    <property type="entry name" value="SCP2 sterol-binding domain"/>
    <property type="match status" value="1"/>
</dbReference>
<sequence>MTYPFLSTTWMDAAKAIRAKYAGQAPKITAVIRINQVITDVPFGDGTINSYMDTSSGEMEVELGALENPDATVTTDWATARAIFGLNDQAAAMQAFMGGKIKVAGDMMKMMAMQTSIPQSDITAKIAEEIKNITE</sequence>
<evidence type="ECO:0000313" key="3">
    <source>
        <dbReference type="EMBL" id="CAB4973420.1"/>
    </source>
</evidence>
<dbReference type="InterPro" id="IPR036527">
    <property type="entry name" value="SCP2_sterol-bd_dom_sf"/>
</dbReference>
<accession>A0A6J7LX12</accession>
<dbReference type="Pfam" id="PF02036">
    <property type="entry name" value="SCP2"/>
    <property type="match status" value="1"/>
</dbReference>
<organism evidence="3">
    <name type="scientific">freshwater metagenome</name>
    <dbReference type="NCBI Taxonomy" id="449393"/>
    <lineage>
        <taxon>unclassified sequences</taxon>
        <taxon>metagenomes</taxon>
        <taxon>ecological metagenomes</taxon>
    </lineage>
</organism>
<dbReference type="InterPro" id="IPR003033">
    <property type="entry name" value="SCP2_sterol-bd_dom"/>
</dbReference>
<evidence type="ECO:0000259" key="1">
    <source>
        <dbReference type="Pfam" id="PF02036"/>
    </source>
</evidence>
<gene>
    <name evidence="2" type="ORF">UFOPK1421_00955</name>
    <name evidence="3" type="ORF">UFOPK3889_00757</name>
</gene>
<reference evidence="3" key="1">
    <citation type="submission" date="2020-05" db="EMBL/GenBank/DDBJ databases">
        <authorList>
            <person name="Chiriac C."/>
            <person name="Salcher M."/>
            <person name="Ghai R."/>
            <person name="Kavagutti S V."/>
        </authorList>
    </citation>
    <scope>NUCLEOTIDE SEQUENCE</scope>
</reference>
<proteinExistence type="predicted"/>
<dbReference type="AlphaFoldDB" id="A0A6J7LX12"/>
<protein>
    <submittedName>
        <fullName evidence="3">Unannotated protein</fullName>
    </submittedName>
</protein>
<name>A0A6J7LX12_9ZZZZ</name>
<evidence type="ECO:0000313" key="2">
    <source>
        <dbReference type="EMBL" id="CAB4546024.1"/>
    </source>
</evidence>
<dbReference type="SUPFAM" id="SSF55718">
    <property type="entry name" value="SCP-like"/>
    <property type="match status" value="1"/>
</dbReference>
<feature type="domain" description="SCP2" evidence="1">
    <location>
        <begin position="27"/>
        <end position="115"/>
    </location>
</feature>
<dbReference type="EMBL" id="CAEZSL010000097">
    <property type="protein sequence ID" value="CAB4546024.1"/>
    <property type="molecule type" value="Genomic_DNA"/>
</dbReference>